<reference evidence="4" key="2">
    <citation type="submission" date="2020-09" db="EMBL/GenBank/DDBJ databases">
        <authorList>
            <person name="Sun Q."/>
            <person name="Kim S."/>
        </authorList>
    </citation>
    <scope>NUCLEOTIDE SEQUENCE</scope>
    <source>
        <strain evidence="4">KCTC 23224</strain>
    </source>
</reference>
<dbReference type="InterPro" id="IPR003715">
    <property type="entry name" value="Poly_export_N"/>
</dbReference>
<dbReference type="EMBL" id="BMYF01000005">
    <property type="protein sequence ID" value="GHB31468.1"/>
    <property type="molecule type" value="Genomic_DNA"/>
</dbReference>
<evidence type="ECO:0000256" key="1">
    <source>
        <dbReference type="ARBA" id="ARBA00022729"/>
    </source>
</evidence>
<feature type="domain" description="Polysaccharide export protein N-terminal" evidence="3">
    <location>
        <begin position="19"/>
        <end position="118"/>
    </location>
</feature>
<gene>
    <name evidence="4" type="ORF">GCM10008106_10310</name>
</gene>
<dbReference type="PANTHER" id="PTHR33619">
    <property type="entry name" value="POLYSACCHARIDE EXPORT PROTEIN GFCE-RELATED"/>
    <property type="match status" value="1"/>
</dbReference>
<dbReference type="RefSeq" id="WP_229800513.1">
    <property type="nucleotide sequence ID" value="NZ_BMYF01000005.1"/>
</dbReference>
<organism evidence="4 5">
    <name type="scientific">Mongoliitalea lutea</name>
    <dbReference type="NCBI Taxonomy" id="849756"/>
    <lineage>
        <taxon>Bacteria</taxon>
        <taxon>Pseudomonadati</taxon>
        <taxon>Bacteroidota</taxon>
        <taxon>Cytophagia</taxon>
        <taxon>Cytophagales</taxon>
        <taxon>Cyclobacteriaceae</taxon>
        <taxon>Mongoliitalea</taxon>
    </lineage>
</organism>
<feature type="transmembrane region" description="Helical" evidence="2">
    <location>
        <begin position="217"/>
        <end position="238"/>
    </location>
</feature>
<evidence type="ECO:0000313" key="5">
    <source>
        <dbReference type="Proteomes" id="UP000642809"/>
    </source>
</evidence>
<evidence type="ECO:0000256" key="2">
    <source>
        <dbReference type="SAM" id="Phobius"/>
    </source>
</evidence>
<sequence>MELESSLIESSELFPYSLTEYRLQANDIVDIQLKTTSIELNLLLDAVIGDVNAAGMMGGPNGADIFFINGYSLDDDGYVELPLLGPINLLGKTLRESKEIVEKELRYYVQENEYFVRVRLGGIRFSALGEFNMPGKQVILQNRATIFEAIAVAGDLSILAKRDEIILLRQYPDGSRLHKLNLNDKTILNSEFYFIKPNDVLYAEPLKVREIGAGANLLQTLTFVTSIITTTALIFTLISR</sequence>
<dbReference type="GO" id="GO:0015159">
    <property type="term" value="F:polysaccharide transmembrane transporter activity"/>
    <property type="evidence" value="ECO:0007669"/>
    <property type="project" value="InterPro"/>
</dbReference>
<keyword evidence="2" id="KW-1133">Transmembrane helix</keyword>
<dbReference type="Gene3D" id="3.30.1950.10">
    <property type="entry name" value="wza like domain"/>
    <property type="match status" value="1"/>
</dbReference>
<protein>
    <recommendedName>
        <fullName evidence="3">Polysaccharide export protein N-terminal domain-containing protein</fullName>
    </recommendedName>
</protein>
<keyword evidence="2" id="KW-0812">Transmembrane</keyword>
<evidence type="ECO:0000313" key="4">
    <source>
        <dbReference type="EMBL" id="GHB31468.1"/>
    </source>
</evidence>
<dbReference type="Gene3D" id="3.10.560.10">
    <property type="entry name" value="Outer membrane lipoprotein wza domain like"/>
    <property type="match status" value="1"/>
</dbReference>
<dbReference type="PANTHER" id="PTHR33619:SF3">
    <property type="entry name" value="POLYSACCHARIDE EXPORT PROTEIN GFCE-RELATED"/>
    <property type="match status" value="1"/>
</dbReference>
<dbReference type="InterPro" id="IPR049712">
    <property type="entry name" value="Poly_export"/>
</dbReference>
<keyword evidence="1" id="KW-0732">Signal</keyword>
<evidence type="ECO:0000259" key="3">
    <source>
        <dbReference type="Pfam" id="PF02563"/>
    </source>
</evidence>
<keyword evidence="2" id="KW-0472">Membrane</keyword>
<dbReference type="Pfam" id="PF02563">
    <property type="entry name" value="Poly_export"/>
    <property type="match status" value="1"/>
</dbReference>
<dbReference type="Proteomes" id="UP000642809">
    <property type="component" value="Unassembled WGS sequence"/>
</dbReference>
<reference evidence="4" key="1">
    <citation type="journal article" date="2014" name="Int. J. Syst. Evol. Microbiol.">
        <title>Complete genome sequence of Corynebacterium casei LMG S-19264T (=DSM 44701T), isolated from a smear-ripened cheese.</title>
        <authorList>
            <consortium name="US DOE Joint Genome Institute (JGI-PGF)"/>
            <person name="Walter F."/>
            <person name="Albersmeier A."/>
            <person name="Kalinowski J."/>
            <person name="Ruckert C."/>
        </authorList>
    </citation>
    <scope>NUCLEOTIDE SEQUENCE</scope>
    <source>
        <strain evidence="4">KCTC 23224</strain>
    </source>
</reference>
<name>A0A8J3CWE4_9BACT</name>
<comment type="caution">
    <text evidence="4">The sequence shown here is derived from an EMBL/GenBank/DDBJ whole genome shotgun (WGS) entry which is preliminary data.</text>
</comment>
<keyword evidence="5" id="KW-1185">Reference proteome</keyword>
<accession>A0A8J3CWE4</accession>
<proteinExistence type="predicted"/>
<dbReference type="AlphaFoldDB" id="A0A8J3CWE4"/>